<feature type="transmembrane region" description="Helical" evidence="1">
    <location>
        <begin position="48"/>
        <end position="67"/>
    </location>
</feature>
<dbReference type="AlphaFoldDB" id="A0A224Y9T2"/>
<dbReference type="EMBL" id="GFPF01003301">
    <property type="protein sequence ID" value="MAA14447.1"/>
    <property type="molecule type" value="Transcribed_RNA"/>
</dbReference>
<proteinExistence type="predicted"/>
<keyword evidence="1" id="KW-1133">Transmembrane helix</keyword>
<sequence length="142" mass="16383">MDSQKLCCGRFVRQQTPIVRLFDDYMEKCCLASLNCSPSCRYKFQNRAVSPFISLILLLSFVLRVQAQLLPLHGDHPLLVLVSPAGTTRLGPMSEICAQYFFYPLQKRSSRSHLYCLVFGKCSLYFIKAYQSVRVWQNLFLT</sequence>
<name>A0A224Y9T2_9ACAR</name>
<keyword evidence="1" id="KW-0472">Membrane</keyword>
<evidence type="ECO:0000313" key="2">
    <source>
        <dbReference type="EMBL" id="MAA14447.1"/>
    </source>
</evidence>
<accession>A0A224Y9T2</accession>
<reference evidence="2" key="1">
    <citation type="journal article" date="2017" name="Parasit. Vectors">
        <title>Sialotranscriptomics of Rhipicephalus zambeziensis reveals intricate expression profiles of secretory proteins and suggests tight temporal transcriptional regulation during blood-feeding.</title>
        <authorList>
            <person name="de Castro M.H."/>
            <person name="de Klerk D."/>
            <person name="Pienaar R."/>
            <person name="Rees D.J.G."/>
            <person name="Mans B.J."/>
        </authorList>
    </citation>
    <scope>NUCLEOTIDE SEQUENCE</scope>
    <source>
        <tissue evidence="2">Salivary glands</tissue>
    </source>
</reference>
<organism evidence="2">
    <name type="scientific">Rhipicephalus zambeziensis</name>
    <dbReference type="NCBI Taxonomy" id="60191"/>
    <lineage>
        <taxon>Eukaryota</taxon>
        <taxon>Metazoa</taxon>
        <taxon>Ecdysozoa</taxon>
        <taxon>Arthropoda</taxon>
        <taxon>Chelicerata</taxon>
        <taxon>Arachnida</taxon>
        <taxon>Acari</taxon>
        <taxon>Parasitiformes</taxon>
        <taxon>Ixodida</taxon>
        <taxon>Ixodoidea</taxon>
        <taxon>Ixodidae</taxon>
        <taxon>Rhipicephalinae</taxon>
        <taxon>Rhipicephalus</taxon>
        <taxon>Rhipicephalus</taxon>
    </lineage>
</organism>
<protein>
    <submittedName>
        <fullName evidence="2">Uncharacterized protein</fullName>
    </submittedName>
</protein>
<keyword evidence="1" id="KW-0812">Transmembrane</keyword>
<evidence type="ECO:0000256" key="1">
    <source>
        <dbReference type="SAM" id="Phobius"/>
    </source>
</evidence>